<reference evidence="1 2" key="1">
    <citation type="submission" date="2019-02" db="EMBL/GenBank/DDBJ databases">
        <title>WGS of Pseudoxanthomonas species novum from clinical isolates.</title>
        <authorList>
            <person name="Bernier A.-M."/>
            <person name="Bernard K."/>
            <person name="Vachon A."/>
        </authorList>
    </citation>
    <scope>NUCLEOTIDE SEQUENCE [LARGE SCALE GENOMIC DNA]</scope>
    <source>
        <strain evidence="1 2">NML171200</strain>
    </source>
</reference>
<sequence>MHATTLTALQPFVPGGADFAASRRLFAALDFVEDWEAGDVCGFRSGPVSFILQDFHDDHVAQNLMLRVVVPDVDAWWTEMAGRGLEQRFPGFRLGAPTDFPWGREVHMIDLAGVCWHIASD</sequence>
<protein>
    <recommendedName>
        <fullName evidence="3">Glyoxalase</fullName>
    </recommendedName>
</protein>
<dbReference type="EMBL" id="SHMC01000003">
    <property type="protein sequence ID" value="TAA25851.1"/>
    <property type="molecule type" value="Genomic_DNA"/>
</dbReference>
<organism evidence="1 2">
    <name type="scientific">Pseudoxanthomonas winnipegensis</name>
    <dbReference type="NCBI Taxonomy" id="2480810"/>
    <lineage>
        <taxon>Bacteria</taxon>
        <taxon>Pseudomonadati</taxon>
        <taxon>Pseudomonadota</taxon>
        <taxon>Gammaproteobacteria</taxon>
        <taxon>Lysobacterales</taxon>
        <taxon>Lysobacteraceae</taxon>
        <taxon>Pseudoxanthomonas</taxon>
    </lineage>
</organism>
<dbReference type="Gene3D" id="3.10.180.10">
    <property type="entry name" value="2,3-Dihydroxybiphenyl 1,2-Dioxygenase, domain 1"/>
    <property type="match status" value="1"/>
</dbReference>
<comment type="caution">
    <text evidence="1">The sequence shown here is derived from an EMBL/GenBank/DDBJ whole genome shotgun (WGS) entry which is preliminary data.</text>
</comment>
<dbReference type="AlphaFoldDB" id="A0A4Q8LB14"/>
<dbReference type="RefSeq" id="WP_130551468.1">
    <property type="nucleotide sequence ID" value="NZ_SHMC01000003.1"/>
</dbReference>
<name>A0A4Q8LB14_9GAMM</name>
<dbReference type="SUPFAM" id="SSF54593">
    <property type="entry name" value="Glyoxalase/Bleomycin resistance protein/Dihydroxybiphenyl dioxygenase"/>
    <property type="match status" value="1"/>
</dbReference>
<evidence type="ECO:0008006" key="3">
    <source>
        <dbReference type="Google" id="ProtNLM"/>
    </source>
</evidence>
<evidence type="ECO:0000313" key="1">
    <source>
        <dbReference type="EMBL" id="TAA25851.1"/>
    </source>
</evidence>
<dbReference type="OrthoDB" id="674527at2"/>
<dbReference type="Proteomes" id="UP000292627">
    <property type="component" value="Unassembled WGS sequence"/>
</dbReference>
<evidence type="ECO:0000313" key="2">
    <source>
        <dbReference type="Proteomes" id="UP000292627"/>
    </source>
</evidence>
<dbReference type="InterPro" id="IPR029068">
    <property type="entry name" value="Glyas_Bleomycin-R_OHBP_Dase"/>
</dbReference>
<accession>A0A4Q8LB14</accession>
<gene>
    <name evidence="1" type="ORF">EA660_10515</name>
</gene>
<proteinExistence type="predicted"/>